<feature type="region of interest" description="Disordered" evidence="1">
    <location>
        <begin position="37"/>
        <end position="56"/>
    </location>
</feature>
<organism evidence="2 5">
    <name type="scientific">Adineta ricciae</name>
    <name type="common">Rotifer</name>
    <dbReference type="NCBI Taxonomy" id="249248"/>
    <lineage>
        <taxon>Eukaryota</taxon>
        <taxon>Metazoa</taxon>
        <taxon>Spiralia</taxon>
        <taxon>Gnathifera</taxon>
        <taxon>Rotifera</taxon>
        <taxon>Eurotatoria</taxon>
        <taxon>Bdelloidea</taxon>
        <taxon>Adinetida</taxon>
        <taxon>Adinetidae</taxon>
        <taxon>Adineta</taxon>
    </lineage>
</organism>
<proteinExistence type="predicted"/>
<evidence type="ECO:0000313" key="2">
    <source>
        <dbReference type="EMBL" id="CAF1497207.1"/>
    </source>
</evidence>
<gene>
    <name evidence="2" type="ORF">EDS130_LOCUS42397</name>
    <name evidence="3" type="ORF">XAT740_LOCUS41019</name>
</gene>
<evidence type="ECO:0000313" key="4">
    <source>
        <dbReference type="Proteomes" id="UP000663828"/>
    </source>
</evidence>
<dbReference type="OrthoDB" id="9974284at2759"/>
<protein>
    <submittedName>
        <fullName evidence="2">Uncharacterized protein</fullName>
    </submittedName>
</protein>
<reference evidence="2" key="1">
    <citation type="submission" date="2021-02" db="EMBL/GenBank/DDBJ databases">
        <authorList>
            <person name="Nowell W R."/>
        </authorList>
    </citation>
    <scope>NUCLEOTIDE SEQUENCE</scope>
</reference>
<comment type="caution">
    <text evidence="2">The sequence shown here is derived from an EMBL/GenBank/DDBJ whole genome shotgun (WGS) entry which is preliminary data.</text>
</comment>
<dbReference type="EMBL" id="CAJNOJ010000614">
    <property type="protein sequence ID" value="CAF1497207.1"/>
    <property type="molecule type" value="Genomic_DNA"/>
</dbReference>
<evidence type="ECO:0000313" key="3">
    <source>
        <dbReference type="EMBL" id="CAF1524579.1"/>
    </source>
</evidence>
<keyword evidence="4" id="KW-1185">Reference proteome</keyword>
<accession>A0A815SYX0</accession>
<dbReference type="Proteomes" id="UP000663852">
    <property type="component" value="Unassembled WGS sequence"/>
</dbReference>
<dbReference type="AlphaFoldDB" id="A0A815SYX0"/>
<sequence>MNTPVVGLAAPRLVHSCTIRNNSNGPVRVQILYKGPSAHGRGDHQEISTGDIPAGGSFRAEERVTNHGSYTTRKEIAGIKVTRYNGQKQKLYAPFQGVHSVELNWLFVIDNWQIYSVNPNATMGQF</sequence>
<name>A0A815SYX0_ADIRI</name>
<dbReference type="Proteomes" id="UP000663828">
    <property type="component" value="Unassembled WGS sequence"/>
</dbReference>
<dbReference type="EMBL" id="CAJNOR010004743">
    <property type="protein sequence ID" value="CAF1524579.1"/>
    <property type="molecule type" value="Genomic_DNA"/>
</dbReference>
<evidence type="ECO:0000256" key="1">
    <source>
        <dbReference type="SAM" id="MobiDB-lite"/>
    </source>
</evidence>
<evidence type="ECO:0000313" key="5">
    <source>
        <dbReference type="Proteomes" id="UP000663852"/>
    </source>
</evidence>